<dbReference type="CDD" id="cd07989">
    <property type="entry name" value="LPLAT_AGPAT-like"/>
    <property type="match status" value="1"/>
</dbReference>
<keyword evidence="3 6" id="KW-0012">Acyltransferase</keyword>
<keyword evidence="2 6" id="KW-0808">Transferase</keyword>
<evidence type="ECO:0000256" key="2">
    <source>
        <dbReference type="ARBA" id="ARBA00022679"/>
    </source>
</evidence>
<evidence type="ECO:0000259" key="5">
    <source>
        <dbReference type="SMART" id="SM00563"/>
    </source>
</evidence>
<keyword evidence="7" id="KW-1185">Reference proteome</keyword>
<dbReference type="Proteomes" id="UP000433101">
    <property type="component" value="Unassembled WGS sequence"/>
</dbReference>
<feature type="transmembrane region" description="Helical" evidence="4">
    <location>
        <begin position="12"/>
        <end position="31"/>
    </location>
</feature>
<dbReference type="EMBL" id="WUMV01000003">
    <property type="protein sequence ID" value="MXN64863.1"/>
    <property type="molecule type" value="Genomic_DNA"/>
</dbReference>
<dbReference type="RefSeq" id="WP_160775771.1">
    <property type="nucleotide sequence ID" value="NZ_WUMV01000003.1"/>
</dbReference>
<dbReference type="SMART" id="SM00563">
    <property type="entry name" value="PlsC"/>
    <property type="match status" value="1"/>
</dbReference>
<name>A0A7X3LTL9_9HYPH</name>
<gene>
    <name evidence="6" type="ORF">GR183_08080</name>
</gene>
<keyword evidence="4" id="KW-0812">Transmembrane</keyword>
<evidence type="ECO:0000256" key="3">
    <source>
        <dbReference type="ARBA" id="ARBA00023315"/>
    </source>
</evidence>
<dbReference type="AlphaFoldDB" id="A0A7X3LTL9"/>
<accession>A0A7X3LTL9</accession>
<comment type="caution">
    <text evidence="6">The sequence shown here is derived from an EMBL/GenBank/DDBJ whole genome shotgun (WGS) entry which is preliminary data.</text>
</comment>
<evidence type="ECO:0000256" key="4">
    <source>
        <dbReference type="SAM" id="Phobius"/>
    </source>
</evidence>
<dbReference type="SUPFAM" id="SSF69593">
    <property type="entry name" value="Glycerol-3-phosphate (1)-acyltransferase"/>
    <property type="match status" value="1"/>
</dbReference>
<evidence type="ECO:0000313" key="6">
    <source>
        <dbReference type="EMBL" id="MXN64863.1"/>
    </source>
</evidence>
<dbReference type="Pfam" id="PF01553">
    <property type="entry name" value="Acyltransferase"/>
    <property type="match status" value="1"/>
</dbReference>
<dbReference type="InterPro" id="IPR002123">
    <property type="entry name" value="Plipid/glycerol_acylTrfase"/>
</dbReference>
<sequence length="272" mass="30885">MMLALRSLLFNAAFYLFTLVLMVVWLPVLLLPRRWSWHVVPFWARLNIAALRWIAGIEVEVRGRENIPEGGFIVAAKHQSALETFALVPLFRDPTFILKRELRYIPIFGWYTARMKQIPVDRGKKSKALASMTRHAREAIDEGRQILIFPEGTRRPAGAEPQYKYGVVHLYKELGCKVLPVALNTGLFWPRRGFLRFPGKVVFEILPAIEPGLSPAVFSETLVRDIETVSDRLIEEAAEANPDLPVLERVAERWEERGKVPSAGHVHDAAAS</sequence>
<dbReference type="PANTHER" id="PTHR10434">
    <property type="entry name" value="1-ACYL-SN-GLYCEROL-3-PHOSPHATE ACYLTRANSFERASE"/>
    <property type="match status" value="1"/>
</dbReference>
<dbReference type="GO" id="GO:0006654">
    <property type="term" value="P:phosphatidic acid biosynthetic process"/>
    <property type="evidence" value="ECO:0007669"/>
    <property type="project" value="TreeGrafter"/>
</dbReference>
<organism evidence="6 7">
    <name type="scientific">Stappia sediminis</name>
    <dbReference type="NCBI Taxonomy" id="2692190"/>
    <lineage>
        <taxon>Bacteria</taxon>
        <taxon>Pseudomonadati</taxon>
        <taxon>Pseudomonadota</taxon>
        <taxon>Alphaproteobacteria</taxon>
        <taxon>Hyphomicrobiales</taxon>
        <taxon>Stappiaceae</taxon>
        <taxon>Stappia</taxon>
    </lineage>
</organism>
<protein>
    <submittedName>
        <fullName evidence="6">1-acyl-sn-glycerol-3-phosphate acyltransferase</fullName>
    </submittedName>
</protein>
<reference evidence="6 7" key="1">
    <citation type="submission" date="2019-12" db="EMBL/GenBank/DDBJ databases">
        <authorList>
            <person name="Li M."/>
        </authorList>
    </citation>
    <scope>NUCLEOTIDE SEQUENCE [LARGE SCALE GENOMIC DNA]</scope>
    <source>
        <strain evidence="6 7">GBMRC 2046</strain>
    </source>
</reference>
<dbReference type="GO" id="GO:0003841">
    <property type="term" value="F:1-acylglycerol-3-phosphate O-acyltransferase activity"/>
    <property type="evidence" value="ECO:0007669"/>
    <property type="project" value="TreeGrafter"/>
</dbReference>
<proteinExistence type="predicted"/>
<keyword evidence="4" id="KW-0472">Membrane</keyword>
<feature type="domain" description="Phospholipid/glycerol acyltransferase" evidence="5">
    <location>
        <begin position="72"/>
        <end position="186"/>
    </location>
</feature>
<evidence type="ECO:0000313" key="7">
    <source>
        <dbReference type="Proteomes" id="UP000433101"/>
    </source>
</evidence>
<evidence type="ECO:0000256" key="1">
    <source>
        <dbReference type="ARBA" id="ARBA00005189"/>
    </source>
</evidence>
<dbReference type="PANTHER" id="PTHR10434:SF40">
    <property type="entry name" value="1-ACYL-SN-GLYCEROL-3-PHOSPHATE ACYLTRANSFERASE"/>
    <property type="match status" value="1"/>
</dbReference>
<keyword evidence="4" id="KW-1133">Transmembrane helix</keyword>
<comment type="pathway">
    <text evidence="1">Lipid metabolism.</text>
</comment>